<gene>
    <name evidence="1" type="ORF">GAR05_01505</name>
</gene>
<dbReference type="EMBL" id="PXXW01000013">
    <property type="protein sequence ID" value="RAO01897.1"/>
    <property type="molecule type" value="Genomic_DNA"/>
</dbReference>
<proteinExistence type="predicted"/>
<protein>
    <submittedName>
        <fullName evidence="1">Uncharacterized protein</fullName>
    </submittedName>
</protein>
<comment type="caution">
    <text evidence="1">The sequence shown here is derived from an EMBL/GenBank/DDBJ whole genome shotgun (WGS) entry which is preliminary data.</text>
</comment>
<evidence type="ECO:0000313" key="1">
    <source>
        <dbReference type="EMBL" id="RAO01897.1"/>
    </source>
</evidence>
<evidence type="ECO:0000313" key="2">
    <source>
        <dbReference type="Proteomes" id="UP000249334"/>
    </source>
</evidence>
<keyword evidence="2" id="KW-1185">Reference proteome</keyword>
<accession>A0ABX9CM34</accession>
<reference evidence="1 2" key="1">
    <citation type="submission" date="2018-03" db="EMBL/GenBank/DDBJ databases">
        <title>Genomic framework for the identification of Micromonospora saelicesensis and Micromonospora noduli.</title>
        <authorList>
            <person name="Riesco R."/>
            <person name="Trujillo M.E."/>
        </authorList>
    </citation>
    <scope>NUCLEOTIDE SEQUENCE [LARGE SCALE GENOMIC DNA]</scope>
    <source>
        <strain evidence="1 2">GAR05</strain>
    </source>
</reference>
<sequence length="38" mass="4400">MTAAAEVRQVPKWTDEERSLDDRWIVNRLSVIVCIDAL</sequence>
<organism evidence="1 2">
    <name type="scientific">Micromonospora saelicesensis</name>
    <dbReference type="NCBI Taxonomy" id="285676"/>
    <lineage>
        <taxon>Bacteria</taxon>
        <taxon>Bacillati</taxon>
        <taxon>Actinomycetota</taxon>
        <taxon>Actinomycetes</taxon>
        <taxon>Micromonosporales</taxon>
        <taxon>Micromonosporaceae</taxon>
        <taxon>Micromonospora</taxon>
    </lineage>
</organism>
<dbReference type="Proteomes" id="UP000249334">
    <property type="component" value="Unassembled WGS sequence"/>
</dbReference>
<name>A0ABX9CM34_9ACTN</name>